<organism evidence="2 3">
    <name type="scientific">Streptomyces roseolilacinus</name>
    <dbReference type="NCBI Taxonomy" id="66904"/>
    <lineage>
        <taxon>Bacteria</taxon>
        <taxon>Bacillati</taxon>
        <taxon>Actinomycetota</taxon>
        <taxon>Actinomycetes</taxon>
        <taxon>Kitasatosporales</taxon>
        <taxon>Streptomycetaceae</taxon>
        <taxon>Streptomyces</taxon>
    </lineage>
</organism>
<name>A0A918B5A8_9ACTN</name>
<reference evidence="2" key="1">
    <citation type="journal article" date="2014" name="Int. J. Syst. Evol. Microbiol.">
        <title>Complete genome sequence of Corynebacterium casei LMG S-19264T (=DSM 44701T), isolated from a smear-ripened cheese.</title>
        <authorList>
            <consortium name="US DOE Joint Genome Institute (JGI-PGF)"/>
            <person name="Walter F."/>
            <person name="Albersmeier A."/>
            <person name="Kalinowski J."/>
            <person name="Ruckert C."/>
        </authorList>
    </citation>
    <scope>NUCLEOTIDE SEQUENCE</scope>
    <source>
        <strain evidence="2">JCM 4335</strain>
    </source>
</reference>
<protein>
    <submittedName>
        <fullName evidence="2">Uncharacterized protein</fullName>
    </submittedName>
</protein>
<gene>
    <name evidence="2" type="ORF">GCM10010249_55240</name>
</gene>
<comment type="caution">
    <text evidence="2">The sequence shown here is derived from an EMBL/GenBank/DDBJ whole genome shotgun (WGS) entry which is preliminary data.</text>
</comment>
<proteinExistence type="predicted"/>
<evidence type="ECO:0000256" key="1">
    <source>
        <dbReference type="SAM" id="MobiDB-lite"/>
    </source>
</evidence>
<keyword evidence="3" id="KW-1185">Reference proteome</keyword>
<evidence type="ECO:0000313" key="3">
    <source>
        <dbReference type="Proteomes" id="UP000654123"/>
    </source>
</evidence>
<dbReference type="Proteomes" id="UP000654123">
    <property type="component" value="Unassembled WGS sequence"/>
</dbReference>
<feature type="region of interest" description="Disordered" evidence="1">
    <location>
        <begin position="1"/>
        <end position="92"/>
    </location>
</feature>
<dbReference type="EMBL" id="BMSV01000014">
    <property type="protein sequence ID" value="GGQ29472.1"/>
    <property type="molecule type" value="Genomic_DNA"/>
</dbReference>
<sequence>MTSDHSAGNRTGVAHHARVWSHRPGGGGDVEATAFRNAHATPPVTARDRGGSASFPDGPEVPEPGIVSRARRLPGPGRAGVAARFGAAARKP</sequence>
<accession>A0A918B5A8</accession>
<evidence type="ECO:0000313" key="2">
    <source>
        <dbReference type="EMBL" id="GGQ29472.1"/>
    </source>
</evidence>
<reference evidence="2" key="2">
    <citation type="submission" date="2020-09" db="EMBL/GenBank/DDBJ databases">
        <authorList>
            <person name="Sun Q."/>
            <person name="Ohkuma M."/>
        </authorList>
    </citation>
    <scope>NUCLEOTIDE SEQUENCE</scope>
    <source>
        <strain evidence="2">JCM 4335</strain>
    </source>
</reference>
<dbReference type="AlphaFoldDB" id="A0A918B5A8"/>
<feature type="compositionally biased region" description="Low complexity" evidence="1">
    <location>
        <begin position="73"/>
        <end position="92"/>
    </location>
</feature>
<dbReference type="RefSeq" id="WP_189537884.1">
    <property type="nucleotide sequence ID" value="NZ_BMSV01000014.1"/>
</dbReference>